<dbReference type="Gramene" id="PRQ32989">
    <property type="protein sequence ID" value="PRQ32989"/>
    <property type="gene ID" value="RchiOBHm_Chr5g0052491"/>
</dbReference>
<feature type="region of interest" description="Disordered" evidence="1">
    <location>
        <begin position="40"/>
        <end position="62"/>
    </location>
</feature>
<dbReference type="AlphaFoldDB" id="A0A2P6QFP2"/>
<evidence type="ECO:0000256" key="1">
    <source>
        <dbReference type="SAM" id="MobiDB-lite"/>
    </source>
</evidence>
<keyword evidence="3" id="KW-1185">Reference proteome</keyword>
<gene>
    <name evidence="2" type="ORF">RchiOBHm_Chr5g0052491</name>
</gene>
<protein>
    <submittedName>
        <fullName evidence="2">Uncharacterized protein</fullName>
    </submittedName>
</protein>
<dbReference type="EMBL" id="PDCK01000043">
    <property type="protein sequence ID" value="PRQ32989.1"/>
    <property type="molecule type" value="Genomic_DNA"/>
</dbReference>
<evidence type="ECO:0000313" key="3">
    <source>
        <dbReference type="Proteomes" id="UP000238479"/>
    </source>
</evidence>
<accession>A0A2P6QFP2</accession>
<dbReference type="Proteomes" id="UP000238479">
    <property type="component" value="Chromosome 5"/>
</dbReference>
<sequence>MRIYSNCCGFECLSHLSILRVAPTSFLQLEEKQQRKGSFVYESEHSSRSGEVSELENPNLPV</sequence>
<evidence type="ECO:0000313" key="2">
    <source>
        <dbReference type="EMBL" id="PRQ32989.1"/>
    </source>
</evidence>
<proteinExistence type="predicted"/>
<comment type="caution">
    <text evidence="2">The sequence shown here is derived from an EMBL/GenBank/DDBJ whole genome shotgun (WGS) entry which is preliminary data.</text>
</comment>
<organism evidence="2 3">
    <name type="scientific">Rosa chinensis</name>
    <name type="common">China rose</name>
    <dbReference type="NCBI Taxonomy" id="74649"/>
    <lineage>
        <taxon>Eukaryota</taxon>
        <taxon>Viridiplantae</taxon>
        <taxon>Streptophyta</taxon>
        <taxon>Embryophyta</taxon>
        <taxon>Tracheophyta</taxon>
        <taxon>Spermatophyta</taxon>
        <taxon>Magnoliopsida</taxon>
        <taxon>eudicotyledons</taxon>
        <taxon>Gunneridae</taxon>
        <taxon>Pentapetalae</taxon>
        <taxon>rosids</taxon>
        <taxon>fabids</taxon>
        <taxon>Rosales</taxon>
        <taxon>Rosaceae</taxon>
        <taxon>Rosoideae</taxon>
        <taxon>Rosoideae incertae sedis</taxon>
        <taxon>Rosa</taxon>
    </lineage>
</organism>
<reference evidence="2 3" key="1">
    <citation type="journal article" date="2018" name="Nat. Genet.">
        <title>The Rosa genome provides new insights in the design of modern roses.</title>
        <authorList>
            <person name="Bendahmane M."/>
        </authorList>
    </citation>
    <scope>NUCLEOTIDE SEQUENCE [LARGE SCALE GENOMIC DNA]</scope>
    <source>
        <strain evidence="3">cv. Old Blush</strain>
    </source>
</reference>
<name>A0A2P6QFP2_ROSCH</name>